<evidence type="ECO:0008006" key="4">
    <source>
        <dbReference type="Google" id="ProtNLM"/>
    </source>
</evidence>
<evidence type="ECO:0000313" key="3">
    <source>
        <dbReference type="Proteomes" id="UP000216151"/>
    </source>
</evidence>
<evidence type="ECO:0000256" key="1">
    <source>
        <dbReference type="SAM" id="Phobius"/>
    </source>
</evidence>
<proteinExistence type="predicted"/>
<organism evidence="2 3">
    <name type="scientific">Acetobacter fabarum</name>
    <dbReference type="NCBI Taxonomy" id="483199"/>
    <lineage>
        <taxon>Bacteria</taxon>
        <taxon>Pseudomonadati</taxon>
        <taxon>Pseudomonadota</taxon>
        <taxon>Alphaproteobacteria</taxon>
        <taxon>Acetobacterales</taxon>
        <taxon>Acetobacteraceae</taxon>
        <taxon>Acetobacter</taxon>
    </lineage>
</organism>
<keyword evidence="3" id="KW-1185">Reference proteome</keyword>
<dbReference type="OrthoDB" id="9790409at2"/>
<feature type="transmembrane region" description="Helical" evidence="1">
    <location>
        <begin position="106"/>
        <end position="129"/>
    </location>
</feature>
<keyword evidence="1" id="KW-1133">Transmembrane helix</keyword>
<name>A0A269XXQ1_9PROT</name>
<dbReference type="Proteomes" id="UP000216151">
    <property type="component" value="Unassembled WGS sequence"/>
</dbReference>
<dbReference type="EMBL" id="NCXK01000008">
    <property type="protein sequence ID" value="PAK78058.1"/>
    <property type="molecule type" value="Genomic_DNA"/>
</dbReference>
<gene>
    <name evidence="2" type="ORF">B8X00_07835</name>
</gene>
<feature type="transmembrane region" description="Helical" evidence="1">
    <location>
        <begin position="41"/>
        <end position="60"/>
    </location>
</feature>
<dbReference type="RefSeq" id="WP_095349736.1">
    <property type="nucleotide sequence ID" value="NZ_JBDNMF010000005.1"/>
</dbReference>
<sequence length="153" mass="15780">MNVAIAFFCGLLFGGGLWLSGMADPANVLGFLDVAGHWNPILAGVLGGAVGVTLPGFWLLRRKGRDASGQTLNWPRRWPPDKGLVAGSVLFGVGWGLSGVCPGPALVLLGLDGAKAILLITCIALGWLVGKLGWERLYSPAAPAGTHGQSTPP</sequence>
<accession>A0A269XXQ1</accession>
<dbReference type="AlphaFoldDB" id="A0A269XXQ1"/>
<dbReference type="Pfam" id="PF20398">
    <property type="entry name" value="DUF6691"/>
    <property type="match status" value="1"/>
</dbReference>
<evidence type="ECO:0000313" key="2">
    <source>
        <dbReference type="EMBL" id="PAK78058.1"/>
    </source>
</evidence>
<protein>
    <recommendedName>
        <fullName evidence="4">Transporter</fullName>
    </recommendedName>
</protein>
<keyword evidence="1" id="KW-0812">Transmembrane</keyword>
<feature type="transmembrane region" description="Helical" evidence="1">
    <location>
        <begin position="81"/>
        <end position="100"/>
    </location>
</feature>
<comment type="caution">
    <text evidence="2">The sequence shown here is derived from an EMBL/GenBank/DDBJ whole genome shotgun (WGS) entry which is preliminary data.</text>
</comment>
<keyword evidence="1" id="KW-0472">Membrane</keyword>
<reference evidence="2 3" key="1">
    <citation type="submission" date="2017-04" db="EMBL/GenBank/DDBJ databases">
        <title>Kefir bacterial isolates.</title>
        <authorList>
            <person name="Kim Y."/>
            <person name="Blasche S."/>
            <person name="Patil K.R."/>
        </authorList>
    </citation>
    <scope>NUCLEOTIDE SEQUENCE [LARGE SCALE GENOMIC DNA]</scope>
    <source>
        <strain evidence="2 3">KR</strain>
    </source>
</reference>
<dbReference type="InterPro" id="IPR046513">
    <property type="entry name" value="DUF6691"/>
</dbReference>